<dbReference type="EMBL" id="AOPZ01000202">
    <property type="protein sequence ID" value="EPH42861.1"/>
    <property type="molecule type" value="Genomic_DNA"/>
</dbReference>
<evidence type="ECO:0000313" key="2">
    <source>
        <dbReference type="Proteomes" id="UP000014629"/>
    </source>
</evidence>
<comment type="caution">
    <text evidence="1">The sequence shown here is derived from an EMBL/GenBank/DDBJ whole genome shotgun (WGS) entry which is preliminary data.</text>
</comment>
<proteinExistence type="predicted"/>
<sequence length="33" mass="3363">MPVLRMVAGYLGGVGVRPEHAPGFARREPGGAG</sequence>
<dbReference type="AlphaFoldDB" id="S3ZGT9"/>
<organism evidence="1 2">
    <name type="scientific">Streptomyces aurantiacus JA 4570</name>
    <dbReference type="NCBI Taxonomy" id="1286094"/>
    <lineage>
        <taxon>Bacteria</taxon>
        <taxon>Bacillati</taxon>
        <taxon>Actinomycetota</taxon>
        <taxon>Actinomycetes</taxon>
        <taxon>Kitasatosporales</taxon>
        <taxon>Streptomycetaceae</taxon>
        <taxon>Streptomyces</taxon>
        <taxon>Streptomyces aurantiacus group</taxon>
    </lineage>
</organism>
<dbReference type="Proteomes" id="UP000014629">
    <property type="component" value="Unassembled WGS sequence"/>
</dbReference>
<accession>S3ZGT9</accession>
<gene>
    <name evidence="1" type="ORF">STRAU_4057</name>
</gene>
<evidence type="ECO:0000313" key="1">
    <source>
        <dbReference type="EMBL" id="EPH42861.1"/>
    </source>
</evidence>
<protein>
    <submittedName>
        <fullName evidence="1">Uncharacterized protein</fullName>
    </submittedName>
</protein>
<keyword evidence="2" id="KW-1185">Reference proteome</keyword>
<name>S3ZGT9_9ACTN</name>
<reference evidence="1 2" key="1">
    <citation type="submission" date="2013-02" db="EMBL/GenBank/DDBJ databases">
        <title>Draft Genome Sequence of Streptomyces aurantiacus, Which Produces Setomimycin.</title>
        <authorList>
            <person name="Gruening B.A."/>
            <person name="Praeg A."/>
            <person name="Erxleben A."/>
            <person name="Guenther S."/>
            <person name="Mueller M."/>
        </authorList>
    </citation>
    <scope>NUCLEOTIDE SEQUENCE [LARGE SCALE GENOMIC DNA]</scope>
    <source>
        <strain evidence="1 2">JA 4570</strain>
    </source>
</reference>